<dbReference type="Proteomes" id="UP000006882">
    <property type="component" value="Chromosome G4"/>
</dbReference>
<evidence type="ECO:0000256" key="3">
    <source>
        <dbReference type="ARBA" id="ARBA00022729"/>
    </source>
</evidence>
<comment type="subcellular location">
    <subcellularLocation>
        <location evidence="1">Membrane</location>
        <topology evidence="1">Single-pass type I membrane protein</topology>
    </subcellularLocation>
</comment>
<evidence type="ECO:0000313" key="8">
    <source>
        <dbReference type="EMBL" id="ONI11717.1"/>
    </source>
</evidence>
<proteinExistence type="predicted"/>
<dbReference type="Pfam" id="PF00560">
    <property type="entry name" value="LRR_1"/>
    <property type="match status" value="2"/>
</dbReference>
<dbReference type="eggNOG" id="KOG0619">
    <property type="taxonomic scope" value="Eukaryota"/>
</dbReference>
<evidence type="ECO:0000256" key="1">
    <source>
        <dbReference type="ARBA" id="ARBA00004479"/>
    </source>
</evidence>
<dbReference type="PANTHER" id="PTHR48063:SF90">
    <property type="entry name" value="OS11G0565920 PROTEIN"/>
    <property type="match status" value="1"/>
</dbReference>
<dbReference type="GO" id="GO:0016020">
    <property type="term" value="C:membrane"/>
    <property type="evidence" value="ECO:0007669"/>
    <property type="project" value="UniProtKB-SubCell"/>
</dbReference>
<organism evidence="8 9">
    <name type="scientific">Prunus persica</name>
    <name type="common">Peach</name>
    <name type="synonym">Amygdalus persica</name>
    <dbReference type="NCBI Taxonomy" id="3760"/>
    <lineage>
        <taxon>Eukaryota</taxon>
        <taxon>Viridiplantae</taxon>
        <taxon>Streptophyta</taxon>
        <taxon>Embryophyta</taxon>
        <taxon>Tracheophyta</taxon>
        <taxon>Spermatophyta</taxon>
        <taxon>Magnoliopsida</taxon>
        <taxon>eudicotyledons</taxon>
        <taxon>Gunneridae</taxon>
        <taxon>Pentapetalae</taxon>
        <taxon>rosids</taxon>
        <taxon>fabids</taxon>
        <taxon>Rosales</taxon>
        <taxon>Rosaceae</taxon>
        <taxon>Amygdaloideae</taxon>
        <taxon>Amygdaleae</taxon>
        <taxon>Prunus</taxon>
    </lineage>
</organism>
<reference evidence="8 9" key="1">
    <citation type="journal article" date="2013" name="Nat. Genet.">
        <title>The high-quality draft genome of peach (Prunus persica) identifies unique patterns of genetic diversity, domestication and genome evolution.</title>
        <authorList>
            <consortium name="International Peach Genome Initiative"/>
            <person name="Verde I."/>
            <person name="Abbott A.G."/>
            <person name="Scalabrin S."/>
            <person name="Jung S."/>
            <person name="Shu S."/>
            <person name="Marroni F."/>
            <person name="Zhebentyayeva T."/>
            <person name="Dettori M.T."/>
            <person name="Grimwood J."/>
            <person name="Cattonaro F."/>
            <person name="Zuccolo A."/>
            <person name="Rossini L."/>
            <person name="Jenkins J."/>
            <person name="Vendramin E."/>
            <person name="Meisel L.A."/>
            <person name="Decroocq V."/>
            <person name="Sosinski B."/>
            <person name="Prochnik S."/>
            <person name="Mitros T."/>
            <person name="Policriti A."/>
            <person name="Cipriani G."/>
            <person name="Dondini L."/>
            <person name="Ficklin S."/>
            <person name="Goodstein D.M."/>
            <person name="Xuan P."/>
            <person name="Del Fabbro C."/>
            <person name="Aramini V."/>
            <person name="Copetti D."/>
            <person name="Gonzalez S."/>
            <person name="Horner D.S."/>
            <person name="Falchi R."/>
            <person name="Lucas S."/>
            <person name="Mica E."/>
            <person name="Maldonado J."/>
            <person name="Lazzari B."/>
            <person name="Bielenberg D."/>
            <person name="Pirona R."/>
            <person name="Miculan M."/>
            <person name="Barakat A."/>
            <person name="Testolin R."/>
            <person name="Stella A."/>
            <person name="Tartarini S."/>
            <person name="Tonutti P."/>
            <person name="Arus P."/>
            <person name="Orellana A."/>
            <person name="Wells C."/>
            <person name="Main D."/>
            <person name="Vizzotto G."/>
            <person name="Silva H."/>
            <person name="Salamini F."/>
            <person name="Schmutz J."/>
            <person name="Morgante M."/>
            <person name="Rokhsar D.S."/>
        </authorList>
    </citation>
    <scope>NUCLEOTIDE SEQUENCE [LARGE SCALE GENOMIC DNA]</scope>
    <source>
        <strain evidence="9">cv. Nemared</strain>
    </source>
</reference>
<evidence type="ECO:0000256" key="4">
    <source>
        <dbReference type="ARBA" id="ARBA00022989"/>
    </source>
</evidence>
<accession>M5X3E1</accession>
<evidence type="ECO:0000256" key="7">
    <source>
        <dbReference type="ARBA" id="ARBA00023180"/>
    </source>
</evidence>
<dbReference type="InterPro" id="IPR032675">
    <property type="entry name" value="LRR_dom_sf"/>
</dbReference>
<evidence type="ECO:0000256" key="5">
    <source>
        <dbReference type="ARBA" id="ARBA00023136"/>
    </source>
</evidence>
<dbReference type="Gramene" id="ONI11717">
    <property type="protein sequence ID" value="ONI11717"/>
    <property type="gene ID" value="PRUPE_4G122500"/>
</dbReference>
<evidence type="ECO:0000256" key="6">
    <source>
        <dbReference type="ARBA" id="ARBA00023170"/>
    </source>
</evidence>
<name>M5X3E1_PRUPE</name>
<protein>
    <submittedName>
        <fullName evidence="8">Uncharacterized protein</fullName>
    </submittedName>
</protein>
<dbReference type="PANTHER" id="PTHR48063">
    <property type="entry name" value="LRR RECEPTOR-LIKE KINASE"/>
    <property type="match status" value="1"/>
</dbReference>
<sequence>MTARVLEASNSLACPHQLCNLPLLDILDLSHNNFSGTLPKCSKYMTSLVYGISNVSYYERYFGQTTLTSKGRELAYNKTLFWVKSIDLSSNNLESEISEEITSLIALSFWGVRGSLMVKKLWRYAYFRLIDDVKDKVTLAIALKVAHLQRKFCDV</sequence>
<dbReference type="STRING" id="3760.M5X3E1"/>
<dbReference type="EMBL" id="CM007654">
    <property type="protein sequence ID" value="ONI11717.1"/>
    <property type="molecule type" value="Genomic_DNA"/>
</dbReference>
<evidence type="ECO:0000256" key="2">
    <source>
        <dbReference type="ARBA" id="ARBA00022692"/>
    </source>
</evidence>
<keyword evidence="3" id="KW-0732">Signal</keyword>
<keyword evidence="2" id="KW-0812">Transmembrane</keyword>
<keyword evidence="6" id="KW-0675">Receptor</keyword>
<dbReference type="Gene3D" id="3.80.10.10">
    <property type="entry name" value="Ribonuclease Inhibitor"/>
    <property type="match status" value="1"/>
</dbReference>
<keyword evidence="7" id="KW-0325">Glycoprotein</keyword>
<dbReference type="SUPFAM" id="SSF52058">
    <property type="entry name" value="L domain-like"/>
    <property type="match status" value="1"/>
</dbReference>
<gene>
    <name evidence="8" type="ORF">PRUPE_4G122500</name>
</gene>
<dbReference type="InterPro" id="IPR046956">
    <property type="entry name" value="RLP23-like"/>
</dbReference>
<dbReference type="HOGENOM" id="CLU_000288_18_11_1"/>
<dbReference type="AlphaFoldDB" id="M5X3E1"/>
<evidence type="ECO:0000313" key="9">
    <source>
        <dbReference type="Proteomes" id="UP000006882"/>
    </source>
</evidence>
<keyword evidence="5" id="KW-0472">Membrane</keyword>
<keyword evidence="9" id="KW-1185">Reference proteome</keyword>
<keyword evidence="4" id="KW-1133">Transmembrane helix</keyword>
<dbReference type="InterPro" id="IPR001611">
    <property type="entry name" value="Leu-rich_rpt"/>
</dbReference>